<reference evidence="1" key="1">
    <citation type="journal article" date="2015" name="Nature">
        <title>Complex archaea that bridge the gap between prokaryotes and eukaryotes.</title>
        <authorList>
            <person name="Spang A."/>
            <person name="Saw J.H."/>
            <person name="Jorgensen S.L."/>
            <person name="Zaremba-Niedzwiedzka K."/>
            <person name="Martijn J."/>
            <person name="Lind A.E."/>
            <person name="van Eijk R."/>
            <person name="Schleper C."/>
            <person name="Guy L."/>
            <person name="Ettema T.J."/>
        </authorList>
    </citation>
    <scope>NUCLEOTIDE SEQUENCE</scope>
</reference>
<dbReference type="EMBL" id="LAZR01011764">
    <property type="protein sequence ID" value="KKM59969.1"/>
    <property type="molecule type" value="Genomic_DNA"/>
</dbReference>
<evidence type="ECO:0000313" key="1">
    <source>
        <dbReference type="EMBL" id="KKM59969.1"/>
    </source>
</evidence>
<evidence type="ECO:0008006" key="2">
    <source>
        <dbReference type="Google" id="ProtNLM"/>
    </source>
</evidence>
<sequence length="143" mass="16361">MKVAILGAGPSAAYVAMACTKLSVKYDIISSRSPTLFFPGSFWLRQDPWTHTTPTTKIHIYSTGDVIGYLRKQWKMVDPDWLLYTSFPKTTSTELVWDPYKILTAFWKDKNILLIKDLSDRDIQDISQAPGYDLVFLTFATEK</sequence>
<accession>A0A0F9IRF4</accession>
<dbReference type="PROSITE" id="PS51257">
    <property type="entry name" value="PROKAR_LIPOPROTEIN"/>
    <property type="match status" value="1"/>
</dbReference>
<name>A0A0F9IRF4_9ZZZZ</name>
<gene>
    <name evidence="1" type="ORF">LCGC14_1546630</name>
</gene>
<dbReference type="AlphaFoldDB" id="A0A0F9IRF4"/>
<organism evidence="1">
    <name type="scientific">marine sediment metagenome</name>
    <dbReference type="NCBI Taxonomy" id="412755"/>
    <lineage>
        <taxon>unclassified sequences</taxon>
        <taxon>metagenomes</taxon>
        <taxon>ecological metagenomes</taxon>
    </lineage>
</organism>
<feature type="non-terminal residue" evidence="1">
    <location>
        <position position="143"/>
    </location>
</feature>
<protein>
    <recommendedName>
        <fullName evidence="2">FAD/NAD(P)-binding domain-containing protein</fullName>
    </recommendedName>
</protein>
<comment type="caution">
    <text evidence="1">The sequence shown here is derived from an EMBL/GenBank/DDBJ whole genome shotgun (WGS) entry which is preliminary data.</text>
</comment>
<proteinExistence type="predicted"/>